<dbReference type="GO" id="GO:0008137">
    <property type="term" value="F:NADH dehydrogenase (ubiquinone) activity"/>
    <property type="evidence" value="ECO:0007669"/>
    <property type="project" value="InterPro"/>
</dbReference>
<evidence type="ECO:0000256" key="3">
    <source>
        <dbReference type="HAMAP-Rule" id="MF_01357"/>
    </source>
</evidence>
<feature type="domain" description="NADH:ubiquinone oxidoreductase 30kDa subunit" evidence="5">
    <location>
        <begin position="22"/>
        <end position="147"/>
    </location>
</feature>
<keyword evidence="3" id="KW-0830">Ubiquinone</keyword>
<dbReference type="RefSeq" id="WP_338178268.1">
    <property type="nucleotide sequence ID" value="NZ_JAEKNQ010000030.1"/>
</dbReference>
<feature type="region of interest" description="Disordered" evidence="4">
    <location>
        <begin position="145"/>
        <end position="165"/>
    </location>
</feature>
<dbReference type="EC" id="7.1.1.-" evidence="3"/>
<keyword evidence="3" id="KW-1278">Translocase</keyword>
<evidence type="ECO:0000256" key="4">
    <source>
        <dbReference type="SAM" id="MobiDB-lite"/>
    </source>
</evidence>
<sequence length="165" mass="19289">MSQQIPTTAVMAEGLIARDHWIQVQPEQIRATLSRLQAEGFTYFLFLTCVDHLATPLLQQPPQRFELVYQLRDLKQRREIRVRVFLPEERPEIASVQDIFAAANWDERETWDMFGVKFEGHPNLERILMPEDWIGHPLRRDFPVGGEPVDFSEDHETWQTAPPPA</sequence>
<dbReference type="InterPro" id="IPR001268">
    <property type="entry name" value="NADH_UbQ_OxRdtase_30kDa_su"/>
</dbReference>
<protein>
    <recommendedName>
        <fullName evidence="3">NADH-quinone oxidoreductase subunit C</fullName>
        <ecNumber evidence="3">7.1.1.-</ecNumber>
    </recommendedName>
    <alternativeName>
        <fullName evidence="3">NADH dehydrogenase I subunit C</fullName>
    </alternativeName>
    <alternativeName>
        <fullName evidence="3">NDH-1 subunit C</fullName>
    </alternativeName>
</protein>
<comment type="similarity">
    <text evidence="1 3">Belongs to the complex I 30 kDa subunit family.</text>
</comment>
<reference evidence="6 7" key="1">
    <citation type="submission" date="2020-10" db="EMBL/GenBank/DDBJ databases">
        <title>Ca. Dormibacterota MAGs.</title>
        <authorList>
            <person name="Montgomery K."/>
        </authorList>
    </citation>
    <scope>NUCLEOTIDE SEQUENCE [LARGE SCALE GENOMIC DNA]</scope>
    <source>
        <strain evidence="6">SC8811_S16_3</strain>
    </source>
</reference>
<keyword evidence="3" id="KW-0472">Membrane</keyword>
<dbReference type="GO" id="GO:0050136">
    <property type="term" value="F:NADH dehydrogenase (quinone) (non-electrogenic) activity"/>
    <property type="evidence" value="ECO:0007669"/>
    <property type="project" value="UniProtKB-UniRule"/>
</dbReference>
<comment type="caution">
    <text evidence="6">The sequence shown here is derived from an EMBL/GenBank/DDBJ whole genome shotgun (WGS) entry which is preliminary data.</text>
</comment>
<dbReference type="Proteomes" id="UP000620075">
    <property type="component" value="Unassembled WGS sequence"/>
</dbReference>
<evidence type="ECO:0000256" key="1">
    <source>
        <dbReference type="ARBA" id="ARBA00007569"/>
    </source>
</evidence>
<dbReference type="HAMAP" id="MF_01357">
    <property type="entry name" value="NDH1_NuoC"/>
    <property type="match status" value="1"/>
</dbReference>
<dbReference type="GO" id="GO:0005886">
    <property type="term" value="C:plasma membrane"/>
    <property type="evidence" value="ECO:0007669"/>
    <property type="project" value="UniProtKB-SubCell"/>
</dbReference>
<evidence type="ECO:0000313" key="6">
    <source>
        <dbReference type="EMBL" id="MBJ7602997.1"/>
    </source>
</evidence>
<keyword evidence="3" id="KW-1003">Cell membrane</keyword>
<dbReference type="PANTHER" id="PTHR10884:SF14">
    <property type="entry name" value="NADH DEHYDROGENASE [UBIQUINONE] IRON-SULFUR PROTEIN 3, MITOCHONDRIAL"/>
    <property type="match status" value="1"/>
</dbReference>
<gene>
    <name evidence="3" type="primary">nuoC</name>
    <name evidence="6" type="ORF">JF888_07385</name>
</gene>
<dbReference type="EMBL" id="JAEKNQ010000030">
    <property type="protein sequence ID" value="MBJ7602997.1"/>
    <property type="molecule type" value="Genomic_DNA"/>
</dbReference>
<accession>A0A934K9I6</accession>
<comment type="function">
    <text evidence="3">NDH-1 shuttles electrons from NADH, via FMN and iron-sulfur (Fe-S) centers, to quinones in the respiratory chain. The immediate electron acceptor for the enzyme in this species is believed to be ubiquinone. Couples the redox reaction to proton translocation (for every two electrons transferred, four hydrogen ions are translocated across the cytoplasmic membrane), and thus conserves the redox energy in a proton gradient.</text>
</comment>
<evidence type="ECO:0000259" key="5">
    <source>
        <dbReference type="Pfam" id="PF00329"/>
    </source>
</evidence>
<comment type="subcellular location">
    <subcellularLocation>
        <location evidence="3">Cell membrane</location>
        <topology evidence="3">Peripheral membrane protein</topology>
        <orientation evidence="3">Cytoplasmic side</orientation>
    </subcellularLocation>
</comment>
<proteinExistence type="inferred from homology"/>
<dbReference type="InterPro" id="IPR010218">
    <property type="entry name" value="NADH_DH_suC"/>
</dbReference>
<evidence type="ECO:0000313" key="7">
    <source>
        <dbReference type="Proteomes" id="UP000620075"/>
    </source>
</evidence>
<name>A0A934K9I6_9BACT</name>
<organism evidence="6 7">
    <name type="scientific">Candidatus Dormiibacter inghamiae</name>
    <dbReference type="NCBI Taxonomy" id="3127013"/>
    <lineage>
        <taxon>Bacteria</taxon>
        <taxon>Bacillati</taxon>
        <taxon>Candidatus Dormiibacterota</taxon>
        <taxon>Candidatus Dormibacteria</taxon>
        <taxon>Candidatus Dormibacterales</taxon>
        <taxon>Candidatus Dormibacteraceae</taxon>
        <taxon>Candidatus Dormiibacter</taxon>
    </lineage>
</organism>
<comment type="subunit">
    <text evidence="3">NDH-1 is composed of 14 different subunits. Subunits NuoB, C, D, E, F, and G constitute the peripheral sector of the complex.</text>
</comment>
<evidence type="ECO:0000256" key="2">
    <source>
        <dbReference type="ARBA" id="ARBA00022448"/>
    </source>
</evidence>
<dbReference type="InterPro" id="IPR037232">
    <property type="entry name" value="NADH_quin_OxRdtase_su_C/D-like"/>
</dbReference>
<dbReference type="SUPFAM" id="SSF143243">
    <property type="entry name" value="Nqo5-like"/>
    <property type="match status" value="1"/>
</dbReference>
<dbReference type="GO" id="GO:0048038">
    <property type="term" value="F:quinone binding"/>
    <property type="evidence" value="ECO:0007669"/>
    <property type="project" value="UniProtKB-KW"/>
</dbReference>
<keyword evidence="2 3" id="KW-0813">Transport</keyword>
<comment type="catalytic activity">
    <reaction evidence="3">
        <text>a quinone + NADH + 5 H(+)(in) = a quinol + NAD(+) + 4 H(+)(out)</text>
        <dbReference type="Rhea" id="RHEA:57888"/>
        <dbReference type="ChEBI" id="CHEBI:15378"/>
        <dbReference type="ChEBI" id="CHEBI:24646"/>
        <dbReference type="ChEBI" id="CHEBI:57540"/>
        <dbReference type="ChEBI" id="CHEBI:57945"/>
        <dbReference type="ChEBI" id="CHEBI:132124"/>
    </reaction>
</comment>
<dbReference type="PANTHER" id="PTHR10884">
    <property type="entry name" value="NADH DEHYDROGENASE UBIQUINONE IRON-SULFUR PROTEIN 3"/>
    <property type="match status" value="1"/>
</dbReference>
<dbReference type="Pfam" id="PF00329">
    <property type="entry name" value="Complex1_30kDa"/>
    <property type="match status" value="1"/>
</dbReference>
<keyword evidence="3" id="KW-0874">Quinone</keyword>
<keyword evidence="3" id="KW-0520">NAD</keyword>
<dbReference type="NCBIfam" id="TIGR01961">
    <property type="entry name" value="NuoC_fam"/>
    <property type="match status" value="1"/>
</dbReference>
<dbReference type="Gene3D" id="3.30.460.80">
    <property type="entry name" value="NADH:ubiquinone oxidoreductase, 30kDa subunit"/>
    <property type="match status" value="1"/>
</dbReference>
<dbReference type="AlphaFoldDB" id="A0A934K9I6"/>